<dbReference type="AlphaFoldDB" id="A0A923EZE6"/>
<proteinExistence type="predicted"/>
<evidence type="ECO:0000313" key="2">
    <source>
        <dbReference type="EMBL" id="MBV4484667.1"/>
    </source>
</evidence>
<dbReference type="Proteomes" id="UP000648816">
    <property type="component" value="Unassembled WGS sequence"/>
</dbReference>
<dbReference type="RefSeq" id="WP_186528310.1">
    <property type="nucleotide sequence ID" value="NZ_JABWQP020000001.1"/>
</dbReference>
<reference evidence="2" key="3">
    <citation type="submission" date="2021-06" db="EMBL/GenBank/DDBJ databases">
        <title>Updating the genus Pseudomonas: Description of 43 new species and partition of the Pseudomonas putida group.</title>
        <authorList>
            <person name="Girard L."/>
            <person name="Lood C."/>
            <person name="Vandamme P."/>
            <person name="Rokni-Zadeh H."/>
            <person name="Van Noort V."/>
            <person name="Hofte M."/>
            <person name="Lavigne R."/>
            <person name="De Mot R."/>
        </authorList>
    </citation>
    <scope>NUCLEOTIDE SEQUENCE</scope>
    <source>
        <strain evidence="2">SWRI153</strain>
    </source>
</reference>
<gene>
    <name evidence="2" type="ORF">HU727_003590</name>
    <name evidence="1" type="ORF">HU727_01400</name>
</gene>
<accession>A0A923EZE6</accession>
<dbReference type="Gene3D" id="6.10.280.50">
    <property type="match status" value="1"/>
</dbReference>
<organism evidence="1">
    <name type="scientific">Pseudomonas khorasanensis</name>
    <dbReference type="NCBI Taxonomy" id="2745508"/>
    <lineage>
        <taxon>Bacteria</taxon>
        <taxon>Pseudomonadati</taxon>
        <taxon>Pseudomonadota</taxon>
        <taxon>Gammaproteobacteria</taxon>
        <taxon>Pseudomonadales</taxon>
        <taxon>Pseudomonadaceae</taxon>
        <taxon>Pseudomonas</taxon>
    </lineage>
</organism>
<dbReference type="Pfam" id="PF04325">
    <property type="entry name" value="DUF465"/>
    <property type="match status" value="1"/>
</dbReference>
<name>A0A923EZE6_9PSED</name>
<reference evidence="1 3" key="1">
    <citation type="journal article" date="2020" name="Microorganisms">
        <title>Reliable Identification of Environmental Pseudomonas Isolates Using the rpoD Gene.</title>
        <authorList>
            <consortium name="The Broad Institute Genome Sequencing Platform"/>
            <person name="Girard L."/>
            <person name="Lood C."/>
            <person name="Rokni-Zadeh H."/>
            <person name="van Noort V."/>
            <person name="Lavigne R."/>
            <person name="De Mot R."/>
        </authorList>
    </citation>
    <scope>NUCLEOTIDE SEQUENCE</scope>
    <source>
        <strain evidence="1 3">SWRI153</strain>
    </source>
</reference>
<sequence length="77" mass="9116">MPVSHDLYQDLKVTKEEIQQKRSQDVKLNSLLDKYAEADKEVVKAENNQSDDDYVRTLKEKRLLVKDEIVRQLEQRA</sequence>
<protein>
    <submittedName>
        <fullName evidence="2">DUF465 domain-containing protein</fullName>
    </submittedName>
    <submittedName>
        <fullName evidence="1">YdcH family protein</fullName>
    </submittedName>
</protein>
<evidence type="ECO:0000313" key="3">
    <source>
        <dbReference type="Proteomes" id="UP000648816"/>
    </source>
</evidence>
<keyword evidence="3" id="KW-1185">Reference proteome</keyword>
<reference evidence="1" key="2">
    <citation type="submission" date="2020-07" db="EMBL/GenBank/DDBJ databases">
        <authorList>
            <person name="Lood C."/>
            <person name="Girard L."/>
        </authorList>
    </citation>
    <scope>NUCLEOTIDE SEQUENCE</scope>
    <source>
        <strain evidence="1">SWRI153</strain>
    </source>
</reference>
<dbReference type="InterPro" id="IPR007420">
    <property type="entry name" value="DUF465"/>
</dbReference>
<dbReference type="InterPro" id="IPR038444">
    <property type="entry name" value="DUF465_sf"/>
</dbReference>
<dbReference type="EMBL" id="JABWQP020000001">
    <property type="protein sequence ID" value="MBV4484667.1"/>
    <property type="molecule type" value="Genomic_DNA"/>
</dbReference>
<comment type="caution">
    <text evidence="1">The sequence shown here is derived from an EMBL/GenBank/DDBJ whole genome shotgun (WGS) entry which is preliminary data.</text>
</comment>
<evidence type="ECO:0000313" key="1">
    <source>
        <dbReference type="EMBL" id="MBC3340286.1"/>
    </source>
</evidence>
<dbReference type="EMBL" id="JABWQP010000001">
    <property type="protein sequence ID" value="MBC3340286.1"/>
    <property type="molecule type" value="Genomic_DNA"/>
</dbReference>